<dbReference type="AlphaFoldDB" id="A0A9W9ITY4"/>
<sequence length="158" mass="17203">MAVSAFDSRIFRNLFGTQEIRDIFTDEAYVRCLVEVEAALARAQAKTGVIPADAGKAITDAFATLALDYNRLGLDTEIVGYPILPLVSQLAAGTPGESAKYIHWGATTQDIMDDASMLQIKRGLVLVERELQTLNRILSGLATTHRDTYVDSPPTSTQ</sequence>
<evidence type="ECO:0000313" key="2">
    <source>
        <dbReference type="EMBL" id="KAJ5183045.1"/>
    </source>
</evidence>
<dbReference type="Gene3D" id="1.10.275.10">
    <property type="entry name" value="Fumarase/aspartase (N-terminal domain)"/>
    <property type="match status" value="1"/>
</dbReference>
<dbReference type="Pfam" id="PF00206">
    <property type="entry name" value="Lyase_1"/>
    <property type="match status" value="1"/>
</dbReference>
<dbReference type="SUPFAM" id="SSF48557">
    <property type="entry name" value="L-aspartase-like"/>
    <property type="match status" value="1"/>
</dbReference>
<comment type="caution">
    <text evidence="2">The sequence shown here is derived from an EMBL/GenBank/DDBJ whole genome shotgun (WGS) entry which is preliminary data.</text>
</comment>
<gene>
    <name evidence="2" type="ORF">N7492_000661</name>
</gene>
<organism evidence="2 3">
    <name type="scientific">Penicillium capsulatum</name>
    <dbReference type="NCBI Taxonomy" id="69766"/>
    <lineage>
        <taxon>Eukaryota</taxon>
        <taxon>Fungi</taxon>
        <taxon>Dikarya</taxon>
        <taxon>Ascomycota</taxon>
        <taxon>Pezizomycotina</taxon>
        <taxon>Eurotiomycetes</taxon>
        <taxon>Eurotiomycetidae</taxon>
        <taxon>Eurotiales</taxon>
        <taxon>Aspergillaceae</taxon>
        <taxon>Penicillium</taxon>
    </lineage>
</organism>
<dbReference type="PANTHER" id="PTHR43172:SF2">
    <property type="entry name" value="ADENYLOSUCCINATE LYASE C-TERMINAL DOMAIN-CONTAINING PROTEIN"/>
    <property type="match status" value="1"/>
</dbReference>
<proteinExistence type="predicted"/>
<dbReference type="GO" id="GO:0003824">
    <property type="term" value="F:catalytic activity"/>
    <property type="evidence" value="ECO:0007669"/>
    <property type="project" value="InterPro"/>
</dbReference>
<dbReference type="Gene3D" id="1.20.200.10">
    <property type="entry name" value="Fumarase/aspartase (Central domain)"/>
    <property type="match status" value="1"/>
</dbReference>
<reference evidence="2" key="1">
    <citation type="submission" date="2022-11" db="EMBL/GenBank/DDBJ databases">
        <authorList>
            <person name="Petersen C."/>
        </authorList>
    </citation>
    <scope>NUCLEOTIDE SEQUENCE</scope>
    <source>
        <strain evidence="2">IBT 21917</strain>
    </source>
</reference>
<feature type="domain" description="Fumarate lyase N-terminal" evidence="1">
    <location>
        <begin position="18"/>
        <end position="148"/>
    </location>
</feature>
<evidence type="ECO:0000313" key="3">
    <source>
        <dbReference type="Proteomes" id="UP001146351"/>
    </source>
</evidence>
<protein>
    <recommendedName>
        <fullName evidence="1">Fumarate lyase N-terminal domain-containing protein</fullName>
    </recommendedName>
</protein>
<keyword evidence="3" id="KW-1185">Reference proteome</keyword>
<accession>A0A9W9ITY4</accession>
<dbReference type="EMBL" id="JAPQKO010000001">
    <property type="protein sequence ID" value="KAJ5183045.1"/>
    <property type="molecule type" value="Genomic_DNA"/>
</dbReference>
<dbReference type="OrthoDB" id="406045at2759"/>
<dbReference type="Proteomes" id="UP001146351">
    <property type="component" value="Unassembled WGS sequence"/>
</dbReference>
<dbReference type="PANTHER" id="PTHR43172">
    <property type="entry name" value="ADENYLOSUCCINATE LYASE"/>
    <property type="match status" value="1"/>
</dbReference>
<evidence type="ECO:0000259" key="1">
    <source>
        <dbReference type="Pfam" id="PF00206"/>
    </source>
</evidence>
<reference evidence="2" key="2">
    <citation type="journal article" date="2023" name="IMA Fungus">
        <title>Comparative genomic study of the Penicillium genus elucidates a diverse pangenome and 15 lateral gene transfer events.</title>
        <authorList>
            <person name="Petersen C."/>
            <person name="Sorensen T."/>
            <person name="Nielsen M.R."/>
            <person name="Sondergaard T.E."/>
            <person name="Sorensen J.L."/>
            <person name="Fitzpatrick D.A."/>
            <person name="Frisvad J.C."/>
            <person name="Nielsen K.L."/>
        </authorList>
    </citation>
    <scope>NUCLEOTIDE SEQUENCE</scope>
    <source>
        <strain evidence="2">IBT 21917</strain>
    </source>
</reference>
<dbReference type="InterPro" id="IPR008948">
    <property type="entry name" value="L-Aspartase-like"/>
</dbReference>
<name>A0A9W9ITY4_9EURO</name>
<dbReference type="InterPro" id="IPR024083">
    <property type="entry name" value="Fumarase/histidase_N"/>
</dbReference>
<dbReference type="InterPro" id="IPR022761">
    <property type="entry name" value="Fumarate_lyase_N"/>
</dbReference>